<keyword evidence="6" id="KW-0046">Antibiotic resistance</keyword>
<evidence type="ECO:0000256" key="2">
    <source>
        <dbReference type="ARBA" id="ARBA00022448"/>
    </source>
</evidence>
<dbReference type="InterPro" id="IPR020846">
    <property type="entry name" value="MFS_dom"/>
</dbReference>
<dbReference type="GO" id="GO:0022857">
    <property type="term" value="F:transmembrane transporter activity"/>
    <property type="evidence" value="ECO:0007669"/>
    <property type="project" value="InterPro"/>
</dbReference>
<evidence type="ECO:0000256" key="8">
    <source>
        <dbReference type="SAM" id="Phobius"/>
    </source>
</evidence>
<name>A0AA41PYM9_9ACTN</name>
<dbReference type="InterPro" id="IPR036259">
    <property type="entry name" value="MFS_trans_sf"/>
</dbReference>
<feature type="transmembrane region" description="Helical" evidence="8">
    <location>
        <begin position="155"/>
        <end position="174"/>
    </location>
</feature>
<keyword evidence="9" id="KW-0732">Signal</keyword>
<keyword evidence="2" id="KW-0813">Transport</keyword>
<comment type="subcellular location">
    <subcellularLocation>
        <location evidence="1">Cell membrane</location>
        <topology evidence="1">Multi-pass membrane protein</topology>
    </subcellularLocation>
</comment>
<keyword evidence="4 8" id="KW-1133">Transmembrane helix</keyword>
<comment type="caution">
    <text evidence="11">The sequence shown here is derived from an EMBL/GenBank/DDBJ whole genome shotgun (WGS) entry which is preliminary data.</text>
</comment>
<feature type="transmembrane region" description="Helical" evidence="8">
    <location>
        <begin position="35"/>
        <end position="56"/>
    </location>
</feature>
<dbReference type="InterPro" id="IPR005829">
    <property type="entry name" value="Sugar_transporter_CS"/>
</dbReference>
<dbReference type="SUPFAM" id="SSF103473">
    <property type="entry name" value="MFS general substrate transporter"/>
    <property type="match status" value="1"/>
</dbReference>
<accession>A0AA41PYM9</accession>
<keyword evidence="12" id="KW-1185">Reference proteome</keyword>
<feature type="transmembrane region" description="Helical" evidence="8">
    <location>
        <begin position="216"/>
        <end position="233"/>
    </location>
</feature>
<reference evidence="11" key="1">
    <citation type="submission" date="2022-01" db="EMBL/GenBank/DDBJ databases">
        <title>Genome-Based Taxonomic Classification of the Phylum Actinobacteria.</title>
        <authorList>
            <person name="Gao Y."/>
        </authorList>
    </citation>
    <scope>NUCLEOTIDE SEQUENCE</scope>
    <source>
        <strain evidence="11">KLBMP 8922</strain>
    </source>
</reference>
<feature type="transmembrane region" description="Helical" evidence="8">
    <location>
        <begin position="349"/>
        <end position="375"/>
    </location>
</feature>
<evidence type="ECO:0000256" key="9">
    <source>
        <dbReference type="SAM" id="SignalP"/>
    </source>
</evidence>
<dbReference type="EMBL" id="JAKFHA010000003">
    <property type="protein sequence ID" value="MCF2527244.1"/>
    <property type="molecule type" value="Genomic_DNA"/>
</dbReference>
<feature type="region of interest" description="Disordered" evidence="7">
    <location>
        <begin position="456"/>
        <end position="478"/>
    </location>
</feature>
<feature type="transmembrane region" description="Helical" evidence="8">
    <location>
        <begin position="382"/>
        <end position="405"/>
    </location>
</feature>
<feature type="chain" id="PRO_5041239039" evidence="9">
    <location>
        <begin position="17"/>
        <end position="478"/>
    </location>
</feature>
<feature type="transmembrane region" description="Helical" evidence="8">
    <location>
        <begin position="186"/>
        <end position="204"/>
    </location>
</feature>
<evidence type="ECO:0000313" key="12">
    <source>
        <dbReference type="Proteomes" id="UP001165378"/>
    </source>
</evidence>
<dbReference type="GO" id="GO:0046677">
    <property type="term" value="P:response to antibiotic"/>
    <property type="evidence" value="ECO:0007669"/>
    <property type="project" value="UniProtKB-KW"/>
</dbReference>
<dbReference type="PANTHER" id="PTHR42718:SF9">
    <property type="entry name" value="MAJOR FACILITATOR SUPERFAMILY MULTIDRUG TRANSPORTER MFSC"/>
    <property type="match status" value="1"/>
</dbReference>
<evidence type="ECO:0000313" key="11">
    <source>
        <dbReference type="EMBL" id="MCF2527244.1"/>
    </source>
</evidence>
<keyword evidence="5 8" id="KW-0472">Membrane</keyword>
<keyword evidence="3 8" id="KW-0812">Transmembrane</keyword>
<feature type="transmembrane region" description="Helical" evidence="8">
    <location>
        <begin position="253"/>
        <end position="274"/>
    </location>
</feature>
<dbReference type="AlphaFoldDB" id="A0AA41PYM9"/>
<feature type="transmembrane region" description="Helical" evidence="8">
    <location>
        <begin position="425"/>
        <end position="447"/>
    </location>
</feature>
<feature type="transmembrane region" description="Helical" evidence="8">
    <location>
        <begin position="68"/>
        <end position="90"/>
    </location>
</feature>
<feature type="transmembrane region" description="Helical" evidence="8">
    <location>
        <begin position="96"/>
        <end position="112"/>
    </location>
</feature>
<feature type="domain" description="Major facilitator superfamily (MFS) profile" evidence="10">
    <location>
        <begin position="1"/>
        <end position="452"/>
    </location>
</feature>
<dbReference type="Pfam" id="PF07690">
    <property type="entry name" value="MFS_1"/>
    <property type="match status" value="1"/>
</dbReference>
<gene>
    <name evidence="11" type="ORF">LZ495_08460</name>
</gene>
<feature type="signal peptide" evidence="9">
    <location>
        <begin position="1"/>
        <end position="16"/>
    </location>
</feature>
<protein>
    <submittedName>
        <fullName evidence="11">MFS transporter</fullName>
    </submittedName>
</protein>
<feature type="transmembrane region" description="Helical" evidence="8">
    <location>
        <begin position="124"/>
        <end position="143"/>
    </location>
</feature>
<feature type="transmembrane region" description="Helical" evidence="8">
    <location>
        <begin position="324"/>
        <end position="343"/>
    </location>
</feature>
<dbReference type="Gene3D" id="1.20.1720.10">
    <property type="entry name" value="Multidrug resistance protein D"/>
    <property type="match status" value="1"/>
</dbReference>
<evidence type="ECO:0000259" key="10">
    <source>
        <dbReference type="PROSITE" id="PS50850"/>
    </source>
</evidence>
<dbReference type="PANTHER" id="PTHR42718">
    <property type="entry name" value="MAJOR FACILITATOR SUPERFAMILY MULTIDRUG TRANSPORTER MFSC"/>
    <property type="match status" value="1"/>
</dbReference>
<sequence length="478" mass="48652">MLLATLLLAISSFQVAAVMITPALPKIGPDLGASASQMSLSQALFFAFGGLAAASLPVSDRFGRRRMLLAVLVLGIAGSVLVATSGNLVLFDLGRWLQATGVVALPLSFLILRDQVPAEEYPLYLGWLNALNSGVSGIDIFIAGRVTDTVGYRGIFWIAAAVGAAAVVCVAAFVPRSEAVSQRTDWLGIATLGAGVVAVSTGLAQSGTWGWTDAGTLGLLAVGAALIAAFVVVERVSAHPMVQVGLLASRRVWGLAAIILFGMAGFMGAANMLMPFWAELPEAVGGFGLSATDYSLAVLPGTFLTVCIAPAMGNLARRVGWRPILVTATSLAGAGLVGLALCMDSAVPAFVFATLVTCVFAGAAMTAATGLGVLFSPAETPAFLPGIVSVMFSFGSSLGFALSGSVLARDTVSMPGAPPLPTQDAFTHAFALMAAFMVVAAVLTLLIPRARSRSHAPADAHPAEAHSGAAPGPQTAEA</sequence>
<dbReference type="Proteomes" id="UP001165378">
    <property type="component" value="Unassembled WGS sequence"/>
</dbReference>
<dbReference type="PROSITE" id="PS00216">
    <property type="entry name" value="SUGAR_TRANSPORT_1"/>
    <property type="match status" value="1"/>
</dbReference>
<dbReference type="InterPro" id="IPR011701">
    <property type="entry name" value="MFS"/>
</dbReference>
<evidence type="ECO:0000256" key="6">
    <source>
        <dbReference type="ARBA" id="ARBA00023251"/>
    </source>
</evidence>
<evidence type="ECO:0000256" key="5">
    <source>
        <dbReference type="ARBA" id="ARBA00023136"/>
    </source>
</evidence>
<evidence type="ECO:0000256" key="1">
    <source>
        <dbReference type="ARBA" id="ARBA00004651"/>
    </source>
</evidence>
<evidence type="ECO:0000256" key="7">
    <source>
        <dbReference type="SAM" id="MobiDB-lite"/>
    </source>
</evidence>
<dbReference type="Gene3D" id="1.20.1250.20">
    <property type="entry name" value="MFS general substrate transporter like domains"/>
    <property type="match status" value="1"/>
</dbReference>
<organism evidence="11 12">
    <name type="scientific">Yinghuangia soli</name>
    <dbReference type="NCBI Taxonomy" id="2908204"/>
    <lineage>
        <taxon>Bacteria</taxon>
        <taxon>Bacillati</taxon>
        <taxon>Actinomycetota</taxon>
        <taxon>Actinomycetes</taxon>
        <taxon>Kitasatosporales</taxon>
        <taxon>Streptomycetaceae</taxon>
        <taxon>Yinghuangia</taxon>
    </lineage>
</organism>
<dbReference type="RefSeq" id="WP_235051387.1">
    <property type="nucleotide sequence ID" value="NZ_JAKFHA010000003.1"/>
</dbReference>
<evidence type="ECO:0000256" key="3">
    <source>
        <dbReference type="ARBA" id="ARBA00022692"/>
    </source>
</evidence>
<dbReference type="PROSITE" id="PS50850">
    <property type="entry name" value="MFS"/>
    <property type="match status" value="1"/>
</dbReference>
<dbReference type="GO" id="GO:0005886">
    <property type="term" value="C:plasma membrane"/>
    <property type="evidence" value="ECO:0007669"/>
    <property type="project" value="UniProtKB-SubCell"/>
</dbReference>
<evidence type="ECO:0000256" key="4">
    <source>
        <dbReference type="ARBA" id="ARBA00022989"/>
    </source>
</evidence>
<feature type="transmembrane region" description="Helical" evidence="8">
    <location>
        <begin position="294"/>
        <end position="312"/>
    </location>
</feature>
<proteinExistence type="predicted"/>